<organism evidence="2 3">
    <name type="scientific">Arsenicibacter rosenii</name>
    <dbReference type="NCBI Taxonomy" id="1750698"/>
    <lineage>
        <taxon>Bacteria</taxon>
        <taxon>Pseudomonadati</taxon>
        <taxon>Bacteroidota</taxon>
        <taxon>Cytophagia</taxon>
        <taxon>Cytophagales</taxon>
        <taxon>Spirosomataceae</taxon>
        <taxon>Arsenicibacter</taxon>
    </lineage>
</organism>
<dbReference type="CDD" id="cd00146">
    <property type="entry name" value="PKD"/>
    <property type="match status" value="1"/>
</dbReference>
<dbReference type="Pfam" id="PF18911">
    <property type="entry name" value="PKD_4"/>
    <property type="match status" value="1"/>
</dbReference>
<sequence length="110" mass="12177">MHKRYLSFLLILTGLQACEPYNLQRNTFKVCEKPSATIAYIAEGLTVEFYLTGEKGEIGSVGWDLGDGQNRVGKRFVYGYQKAGTYTVSILMANSCNDVVKASTQITVKP</sequence>
<dbReference type="EMBL" id="MORL01000008">
    <property type="protein sequence ID" value="OIN58046.1"/>
    <property type="molecule type" value="Genomic_DNA"/>
</dbReference>
<comment type="caution">
    <text evidence="2">The sequence shown here is derived from an EMBL/GenBank/DDBJ whole genome shotgun (WGS) entry which is preliminary data.</text>
</comment>
<evidence type="ECO:0000313" key="3">
    <source>
        <dbReference type="Proteomes" id="UP000181790"/>
    </source>
</evidence>
<accession>A0A1S2VIK1</accession>
<dbReference type="InterPro" id="IPR013783">
    <property type="entry name" value="Ig-like_fold"/>
</dbReference>
<dbReference type="PROSITE" id="PS51257">
    <property type="entry name" value="PROKAR_LIPOPROTEIN"/>
    <property type="match status" value="1"/>
</dbReference>
<keyword evidence="3" id="KW-1185">Reference proteome</keyword>
<dbReference type="OrthoDB" id="958775at2"/>
<dbReference type="AlphaFoldDB" id="A0A1S2VIK1"/>
<dbReference type="Gene3D" id="2.60.40.10">
    <property type="entry name" value="Immunoglobulins"/>
    <property type="match status" value="1"/>
</dbReference>
<dbReference type="Proteomes" id="UP000181790">
    <property type="component" value="Unassembled WGS sequence"/>
</dbReference>
<dbReference type="InterPro" id="IPR022409">
    <property type="entry name" value="PKD/Chitinase_dom"/>
</dbReference>
<dbReference type="InterPro" id="IPR035986">
    <property type="entry name" value="PKD_dom_sf"/>
</dbReference>
<name>A0A1S2VIK1_9BACT</name>
<dbReference type="PROSITE" id="PS50093">
    <property type="entry name" value="PKD"/>
    <property type="match status" value="1"/>
</dbReference>
<dbReference type="SUPFAM" id="SSF49299">
    <property type="entry name" value="PKD domain"/>
    <property type="match status" value="1"/>
</dbReference>
<dbReference type="InterPro" id="IPR000601">
    <property type="entry name" value="PKD_dom"/>
</dbReference>
<evidence type="ECO:0000259" key="1">
    <source>
        <dbReference type="PROSITE" id="PS50093"/>
    </source>
</evidence>
<protein>
    <recommendedName>
        <fullName evidence="1">PKD domain-containing protein</fullName>
    </recommendedName>
</protein>
<feature type="domain" description="PKD" evidence="1">
    <location>
        <begin position="63"/>
        <end position="110"/>
    </location>
</feature>
<evidence type="ECO:0000313" key="2">
    <source>
        <dbReference type="EMBL" id="OIN58046.1"/>
    </source>
</evidence>
<dbReference type="SMART" id="SM00089">
    <property type="entry name" value="PKD"/>
    <property type="match status" value="1"/>
</dbReference>
<reference evidence="2 3" key="1">
    <citation type="submission" date="2016-10" db="EMBL/GenBank/DDBJ databases">
        <title>Arsenicibacter rosenii gen. nov., sp. nov., an efficient arsenic-methylating bacterium isolated from an arsenic-contaminated paddy soil.</title>
        <authorList>
            <person name="Huang K."/>
        </authorList>
    </citation>
    <scope>NUCLEOTIDE SEQUENCE [LARGE SCALE GENOMIC DNA]</scope>
    <source>
        <strain evidence="2 3">SM-1</strain>
    </source>
</reference>
<gene>
    <name evidence="2" type="ORF">BLX24_16075</name>
</gene>
<proteinExistence type="predicted"/>
<dbReference type="RefSeq" id="WP_071504196.1">
    <property type="nucleotide sequence ID" value="NZ_MORL01000008.1"/>
</dbReference>